<protein>
    <submittedName>
        <fullName evidence="2">Uncharacterized protein</fullName>
    </submittedName>
</protein>
<feature type="region of interest" description="Disordered" evidence="1">
    <location>
        <begin position="92"/>
        <end position="112"/>
    </location>
</feature>
<proteinExistence type="predicted"/>
<organism evidence="2 3">
    <name type="scientific">Ooceraea biroi</name>
    <name type="common">Clonal raider ant</name>
    <name type="synonym">Cerapachys biroi</name>
    <dbReference type="NCBI Taxonomy" id="2015173"/>
    <lineage>
        <taxon>Eukaryota</taxon>
        <taxon>Metazoa</taxon>
        <taxon>Ecdysozoa</taxon>
        <taxon>Arthropoda</taxon>
        <taxon>Hexapoda</taxon>
        <taxon>Insecta</taxon>
        <taxon>Pterygota</taxon>
        <taxon>Neoptera</taxon>
        <taxon>Endopterygota</taxon>
        <taxon>Hymenoptera</taxon>
        <taxon>Apocrita</taxon>
        <taxon>Aculeata</taxon>
        <taxon>Formicoidea</taxon>
        <taxon>Formicidae</taxon>
        <taxon>Dorylinae</taxon>
        <taxon>Ooceraea</taxon>
    </lineage>
</organism>
<feature type="non-terminal residue" evidence="2">
    <location>
        <position position="1"/>
    </location>
</feature>
<dbReference type="EMBL" id="KK107031">
    <property type="protein sequence ID" value="EZA62103.1"/>
    <property type="molecule type" value="Genomic_DNA"/>
</dbReference>
<keyword evidence="3" id="KW-1185">Reference proteome</keyword>
<gene>
    <name evidence="2" type="ORF">X777_05430</name>
</gene>
<sequence>RSGAIHGHAEKSRGLKANRLRDITCPRRRRGASSPADTMVERNGRLAGRPISKSRTRGTLSSAATVRYTLLAKRVSHACSEALIGEKKREPTANATGEIAGLRGKKGLGVTR</sequence>
<accession>A0A026X238</accession>
<name>A0A026X238_OOCBI</name>
<evidence type="ECO:0000313" key="2">
    <source>
        <dbReference type="EMBL" id="EZA62103.1"/>
    </source>
</evidence>
<evidence type="ECO:0000313" key="3">
    <source>
        <dbReference type="Proteomes" id="UP000053097"/>
    </source>
</evidence>
<feature type="compositionally biased region" description="Basic and acidic residues" evidence="1">
    <location>
        <begin position="7"/>
        <end position="25"/>
    </location>
</feature>
<dbReference type="Proteomes" id="UP000053097">
    <property type="component" value="Unassembled WGS sequence"/>
</dbReference>
<dbReference type="AlphaFoldDB" id="A0A026X238"/>
<reference evidence="2 3" key="1">
    <citation type="journal article" date="2014" name="Curr. Biol.">
        <title>The genome of the clonal raider ant Cerapachys biroi.</title>
        <authorList>
            <person name="Oxley P.R."/>
            <person name="Ji L."/>
            <person name="Fetter-Pruneda I."/>
            <person name="McKenzie S.K."/>
            <person name="Li C."/>
            <person name="Hu H."/>
            <person name="Zhang G."/>
            <person name="Kronauer D.J."/>
        </authorList>
    </citation>
    <scope>NUCLEOTIDE SEQUENCE [LARGE SCALE GENOMIC DNA]</scope>
</reference>
<evidence type="ECO:0000256" key="1">
    <source>
        <dbReference type="SAM" id="MobiDB-lite"/>
    </source>
</evidence>
<feature type="region of interest" description="Disordered" evidence="1">
    <location>
        <begin position="1"/>
        <end position="59"/>
    </location>
</feature>